<evidence type="ECO:0000256" key="6">
    <source>
        <dbReference type="ARBA" id="ARBA00023015"/>
    </source>
</evidence>
<sequence length="1342" mass="152835">MLFKISTMRKYYFLFLILLLLLWGRTLNLRANGYVIKSLTTLNGLSQNDVQCLFQDSQGFVWAATNDGLNRYDGYVFRTYGINDSGLTSNLILTIDEDSSGNLWIGTADKGVFFYNREKDIFTQIEMKVKEGGSNNFSCRKIVVDNDDRVWFYDAAIRKIYTLSFDLTNYTVSSILSSDIQNGTITDILEFDNSLLIATNKGIYRCWLKDSKLKLTRESALFASGVTLMNSYKVLVSSNNSVYTLDMTTHTEKKVFSGKQVRAMVYRDGQLYFATSRGVFTAGYDLENDMFNSLNCIYEYTNYLPLTMLLDRNNALWVGCLKNGILFFYHNLKPIDSYGIFGNNHISRMCKVSSDKLYIGTEGSGLYLLDLKTGDVEHFPFSENKIVYAVAYSNYKEQVYAGVQGEGIYSISAIGKCCERILDMYDVRTILSDGKVLWIGTYNSGVYRYNIDSKELYHVVKQDGASLRIVRNFLKDYKGNIWIATDKGLWVIKAVNRFLPEPIISSVKGVDPSDYIIPMYEDNEYNIWYGTLGRGLKKITKISQDYTLEITNYTTEAGLSSNTIKGILQDERGYMWISTNKGINNLNPATGDVRILDVADGLQDYEFNELSALKQDNGKLMFGGVNGINSFYPLDFKTDSTTSIPVLTDFKLFNVSVKTDSLYSSYFDKNISRMRKIEVPYNWNSFTFIFSALNYVNPQKISYAYMLEGVDKDWVQTDATKREASYTKLSPGKYVFKLKVSNADQIWNSGELSIIVVVNPPFWLTWYAYTVYALLLLLILYRLKVYYVKRIQRKNAIYIANLEKKKSEEMLEMKTIFFTNISHELRTPLTLIHSPLQMILDNDKYAGDKQLSDLLQVMKHNSNLLMKLVNELLSFSKNESGKLKLNMKYGNFSAFSKGIFRQFTFWGQQKEIQLDYSVSDNNINLFYDPYLMEQVVYNLLSNAIKHTPKGGFVSFSVVNHGSKVSFSVSDSGNGISTGLQPHLFERFYSDSKNKDEGGTGIGLFLTKRLVEMHDGSISFVSIEGKGTVFTVELPVHIKGSEHMIGDFGEIEEVKSIAEEQTGEVMMVEIQKQEDVETERSSGLPLVMVVDDNQEICIMLTSLLREAYNVKVAYDGAEAWQQIPDLQPDLIISDIMMPQMNGLQLCEKIKSDEKTSHIPVILLTAKSTEQDYRIGYHFQADAYCIKPFNNSVLKEMINSILNNRKRIYRLKGNIIVKPSDVTTTSTDEKFLQKLIKIVEDNVSNSDFQVDDLCGGVGVTSLILNKKLKALMGTTANAFIRSIRLKRAASLLRTGHYSVSEVTYDVGFNDLKYFRDCFKKEFGMLPQQYKDGYCEQNESEGNLD</sequence>
<dbReference type="InterPro" id="IPR036097">
    <property type="entry name" value="HisK_dim/P_sf"/>
</dbReference>
<dbReference type="PROSITE" id="PS01124">
    <property type="entry name" value="HTH_ARAC_FAMILY_2"/>
    <property type="match status" value="1"/>
</dbReference>
<evidence type="ECO:0000256" key="5">
    <source>
        <dbReference type="ARBA" id="ARBA00022777"/>
    </source>
</evidence>
<proteinExistence type="predicted"/>
<dbReference type="GO" id="GO:0003700">
    <property type="term" value="F:DNA-binding transcription factor activity"/>
    <property type="evidence" value="ECO:0007669"/>
    <property type="project" value="InterPro"/>
</dbReference>
<dbReference type="InterPro" id="IPR036890">
    <property type="entry name" value="HATPase_C_sf"/>
</dbReference>
<dbReference type="SUPFAM" id="SSF46689">
    <property type="entry name" value="Homeodomain-like"/>
    <property type="match status" value="1"/>
</dbReference>
<evidence type="ECO:0000313" key="15">
    <source>
        <dbReference type="Proteomes" id="UP000434604"/>
    </source>
</evidence>
<dbReference type="Gene3D" id="3.40.50.2300">
    <property type="match status" value="1"/>
</dbReference>
<evidence type="ECO:0000256" key="9">
    <source>
        <dbReference type="PROSITE-ProRule" id="PRU00169"/>
    </source>
</evidence>
<protein>
    <recommendedName>
        <fullName evidence="2">histidine kinase</fullName>
        <ecNumber evidence="2">2.7.13.3</ecNumber>
    </recommendedName>
</protein>
<dbReference type="GO" id="GO:0000155">
    <property type="term" value="F:phosphorelay sensor kinase activity"/>
    <property type="evidence" value="ECO:0007669"/>
    <property type="project" value="InterPro"/>
</dbReference>
<dbReference type="Gene3D" id="3.30.565.10">
    <property type="entry name" value="Histidine kinase-like ATPase, C-terminal domain"/>
    <property type="match status" value="1"/>
</dbReference>
<comment type="catalytic activity">
    <reaction evidence="1">
        <text>ATP + protein L-histidine = ADP + protein N-phospho-L-histidine.</text>
        <dbReference type="EC" id="2.7.13.3"/>
    </reaction>
</comment>
<dbReference type="Pfam" id="PF07494">
    <property type="entry name" value="Reg_prop"/>
    <property type="match status" value="3"/>
</dbReference>
<dbReference type="InterPro" id="IPR018060">
    <property type="entry name" value="HTH_AraC"/>
</dbReference>
<dbReference type="PROSITE" id="PS50110">
    <property type="entry name" value="RESPONSE_REGULATORY"/>
    <property type="match status" value="1"/>
</dbReference>
<evidence type="ECO:0000256" key="8">
    <source>
        <dbReference type="ARBA" id="ARBA00023163"/>
    </source>
</evidence>
<dbReference type="Gene3D" id="2.130.10.10">
    <property type="entry name" value="YVTN repeat-like/Quinoprotein amine dehydrogenase"/>
    <property type="match status" value="3"/>
</dbReference>
<dbReference type="PROSITE" id="PS00041">
    <property type="entry name" value="HTH_ARAC_FAMILY_1"/>
    <property type="match status" value="1"/>
</dbReference>
<evidence type="ECO:0000259" key="12">
    <source>
        <dbReference type="PROSITE" id="PS50109"/>
    </source>
</evidence>
<dbReference type="Gene3D" id="1.10.287.130">
    <property type="match status" value="1"/>
</dbReference>
<dbReference type="InterPro" id="IPR011110">
    <property type="entry name" value="Reg_prop"/>
</dbReference>
<dbReference type="SUPFAM" id="SSF50998">
    <property type="entry name" value="Quinoprotein alcohol dehydrogenase-like"/>
    <property type="match status" value="2"/>
</dbReference>
<dbReference type="InterPro" id="IPR003661">
    <property type="entry name" value="HisK_dim/P_dom"/>
</dbReference>
<dbReference type="InterPro" id="IPR003594">
    <property type="entry name" value="HATPase_dom"/>
</dbReference>
<name>A0A7J5PVT0_9BACE</name>
<dbReference type="Pfam" id="PF00072">
    <property type="entry name" value="Response_reg"/>
    <property type="match status" value="1"/>
</dbReference>
<dbReference type="InterPro" id="IPR013783">
    <property type="entry name" value="Ig-like_fold"/>
</dbReference>
<feature type="domain" description="Response regulatory" evidence="13">
    <location>
        <begin position="1085"/>
        <end position="1200"/>
    </location>
</feature>
<dbReference type="SUPFAM" id="SSF47384">
    <property type="entry name" value="Homodimeric domain of signal transducing histidine kinase"/>
    <property type="match status" value="1"/>
</dbReference>
<dbReference type="SMART" id="SM00388">
    <property type="entry name" value="HisKA"/>
    <property type="match status" value="1"/>
</dbReference>
<evidence type="ECO:0000259" key="13">
    <source>
        <dbReference type="PROSITE" id="PS50110"/>
    </source>
</evidence>
<organism evidence="14 15">
    <name type="scientific">Bacteroides xylanisolvens</name>
    <dbReference type="NCBI Taxonomy" id="371601"/>
    <lineage>
        <taxon>Bacteria</taxon>
        <taxon>Pseudomonadati</taxon>
        <taxon>Bacteroidota</taxon>
        <taxon>Bacteroidia</taxon>
        <taxon>Bacteroidales</taxon>
        <taxon>Bacteroidaceae</taxon>
        <taxon>Bacteroides</taxon>
    </lineage>
</organism>
<keyword evidence="4" id="KW-0808">Transferase</keyword>
<dbReference type="Gene3D" id="2.60.40.10">
    <property type="entry name" value="Immunoglobulins"/>
    <property type="match status" value="1"/>
</dbReference>
<dbReference type="InterPro" id="IPR011123">
    <property type="entry name" value="Y_Y_Y"/>
</dbReference>
<dbReference type="PANTHER" id="PTHR43547:SF2">
    <property type="entry name" value="HYBRID SIGNAL TRANSDUCTION HISTIDINE KINASE C"/>
    <property type="match status" value="1"/>
</dbReference>
<dbReference type="PRINTS" id="PR00344">
    <property type="entry name" value="BCTRLSENSOR"/>
</dbReference>
<dbReference type="Pfam" id="PF00512">
    <property type="entry name" value="HisKA"/>
    <property type="match status" value="1"/>
</dbReference>
<dbReference type="CDD" id="cd00082">
    <property type="entry name" value="HisKA"/>
    <property type="match status" value="1"/>
</dbReference>
<evidence type="ECO:0000256" key="10">
    <source>
        <dbReference type="SAM" id="Phobius"/>
    </source>
</evidence>
<dbReference type="InterPro" id="IPR005467">
    <property type="entry name" value="His_kinase_dom"/>
</dbReference>
<feature type="domain" description="HTH araC/xylS-type" evidence="11">
    <location>
        <begin position="1231"/>
        <end position="1330"/>
    </location>
</feature>
<dbReference type="Pfam" id="PF07495">
    <property type="entry name" value="Y_Y_Y"/>
    <property type="match status" value="1"/>
</dbReference>
<dbReference type="EMBL" id="WDED01000022">
    <property type="protein sequence ID" value="KAB6146714.1"/>
    <property type="molecule type" value="Genomic_DNA"/>
</dbReference>
<gene>
    <name evidence="14" type="ORF">GA398_15055</name>
</gene>
<keyword evidence="10" id="KW-0812">Transmembrane</keyword>
<feature type="transmembrane region" description="Helical" evidence="10">
    <location>
        <begin position="763"/>
        <end position="783"/>
    </location>
</feature>
<dbReference type="Gene3D" id="1.10.10.60">
    <property type="entry name" value="Homeodomain-like"/>
    <property type="match status" value="1"/>
</dbReference>
<feature type="modified residue" description="4-aspartylphosphate" evidence="9">
    <location>
        <position position="1133"/>
    </location>
</feature>
<dbReference type="SUPFAM" id="SSF52172">
    <property type="entry name" value="CheY-like"/>
    <property type="match status" value="1"/>
</dbReference>
<dbReference type="FunFam" id="3.30.565.10:FF:000006">
    <property type="entry name" value="Sensor histidine kinase WalK"/>
    <property type="match status" value="1"/>
</dbReference>
<dbReference type="Pfam" id="PF12833">
    <property type="entry name" value="HTH_18"/>
    <property type="match status" value="1"/>
</dbReference>
<dbReference type="InterPro" id="IPR001789">
    <property type="entry name" value="Sig_transdc_resp-reg_receiver"/>
</dbReference>
<dbReference type="Proteomes" id="UP000434604">
    <property type="component" value="Unassembled WGS sequence"/>
</dbReference>
<dbReference type="GO" id="GO:0043565">
    <property type="term" value="F:sequence-specific DNA binding"/>
    <property type="evidence" value="ECO:0007669"/>
    <property type="project" value="InterPro"/>
</dbReference>
<dbReference type="InterPro" id="IPR011006">
    <property type="entry name" value="CheY-like_superfamily"/>
</dbReference>
<dbReference type="InterPro" id="IPR015943">
    <property type="entry name" value="WD40/YVTN_repeat-like_dom_sf"/>
</dbReference>
<dbReference type="PANTHER" id="PTHR43547">
    <property type="entry name" value="TWO-COMPONENT HISTIDINE KINASE"/>
    <property type="match status" value="1"/>
</dbReference>
<dbReference type="SMART" id="SM00387">
    <property type="entry name" value="HATPase_c"/>
    <property type="match status" value="1"/>
</dbReference>
<dbReference type="Pfam" id="PF02518">
    <property type="entry name" value="HATPase_c"/>
    <property type="match status" value="1"/>
</dbReference>
<dbReference type="SMART" id="SM00448">
    <property type="entry name" value="REC"/>
    <property type="match status" value="1"/>
</dbReference>
<dbReference type="PROSITE" id="PS50109">
    <property type="entry name" value="HIS_KIN"/>
    <property type="match status" value="1"/>
</dbReference>
<reference evidence="14 15" key="1">
    <citation type="journal article" date="2019" name="Nat. Med.">
        <title>A library of human gut bacterial isolates paired with longitudinal multiomics data enables mechanistic microbiome research.</title>
        <authorList>
            <person name="Poyet M."/>
            <person name="Groussin M."/>
            <person name="Gibbons S.M."/>
            <person name="Avila-Pacheco J."/>
            <person name="Jiang X."/>
            <person name="Kearney S.M."/>
            <person name="Perrotta A.R."/>
            <person name="Berdy B."/>
            <person name="Zhao S."/>
            <person name="Lieberman T.D."/>
            <person name="Swanson P.K."/>
            <person name="Smith M."/>
            <person name="Roesemann S."/>
            <person name="Alexander J.E."/>
            <person name="Rich S.A."/>
            <person name="Livny J."/>
            <person name="Vlamakis H."/>
            <person name="Clish C."/>
            <person name="Bullock K."/>
            <person name="Deik A."/>
            <person name="Scott J."/>
            <person name="Pierce K.A."/>
            <person name="Xavier R.J."/>
            <person name="Alm E.J."/>
        </authorList>
    </citation>
    <scope>NUCLEOTIDE SEQUENCE [LARGE SCALE GENOMIC DNA]</scope>
    <source>
        <strain evidence="14 15">BIOML-A58</strain>
    </source>
</reference>
<keyword evidence="5" id="KW-0418">Kinase</keyword>
<comment type="caution">
    <text evidence="14">The sequence shown here is derived from an EMBL/GenBank/DDBJ whole genome shotgun (WGS) entry which is preliminary data.</text>
</comment>
<keyword evidence="8" id="KW-0804">Transcription</keyword>
<dbReference type="InterPro" id="IPR011047">
    <property type="entry name" value="Quinoprotein_ADH-like_sf"/>
</dbReference>
<evidence type="ECO:0000256" key="1">
    <source>
        <dbReference type="ARBA" id="ARBA00000085"/>
    </source>
</evidence>
<evidence type="ECO:0000256" key="2">
    <source>
        <dbReference type="ARBA" id="ARBA00012438"/>
    </source>
</evidence>
<keyword evidence="7" id="KW-0238">DNA-binding</keyword>
<dbReference type="InterPro" id="IPR009057">
    <property type="entry name" value="Homeodomain-like_sf"/>
</dbReference>
<accession>A0A7J5PVT0</accession>
<keyword evidence="10" id="KW-1133">Transmembrane helix</keyword>
<evidence type="ECO:0000256" key="3">
    <source>
        <dbReference type="ARBA" id="ARBA00022553"/>
    </source>
</evidence>
<dbReference type="InterPro" id="IPR004358">
    <property type="entry name" value="Sig_transdc_His_kin-like_C"/>
</dbReference>
<dbReference type="SUPFAM" id="SSF55874">
    <property type="entry name" value="ATPase domain of HSP90 chaperone/DNA topoisomerase II/histidine kinase"/>
    <property type="match status" value="1"/>
</dbReference>
<dbReference type="CDD" id="cd17574">
    <property type="entry name" value="REC_OmpR"/>
    <property type="match status" value="1"/>
</dbReference>
<evidence type="ECO:0000259" key="11">
    <source>
        <dbReference type="PROSITE" id="PS01124"/>
    </source>
</evidence>
<keyword evidence="10" id="KW-0472">Membrane</keyword>
<dbReference type="SMART" id="SM00342">
    <property type="entry name" value="HTH_ARAC"/>
    <property type="match status" value="1"/>
</dbReference>
<dbReference type="EC" id="2.7.13.3" evidence="2"/>
<evidence type="ECO:0000313" key="14">
    <source>
        <dbReference type="EMBL" id="KAB6146714.1"/>
    </source>
</evidence>
<evidence type="ECO:0000256" key="7">
    <source>
        <dbReference type="ARBA" id="ARBA00023125"/>
    </source>
</evidence>
<keyword evidence="6" id="KW-0805">Transcription regulation</keyword>
<feature type="domain" description="Histidine kinase" evidence="12">
    <location>
        <begin position="820"/>
        <end position="1037"/>
    </location>
</feature>
<evidence type="ECO:0000256" key="4">
    <source>
        <dbReference type="ARBA" id="ARBA00022679"/>
    </source>
</evidence>
<keyword evidence="3 9" id="KW-0597">Phosphoprotein</keyword>
<dbReference type="InterPro" id="IPR018062">
    <property type="entry name" value="HTH_AraC-typ_CS"/>
</dbReference>